<protein>
    <submittedName>
        <fullName evidence="2">HDOD domain-containing protein</fullName>
    </submittedName>
</protein>
<sequence length="344" mass="37548">MKSLLLRLLGLQKSRQDSGPAESGQTVMGTLEATPTVSFEWDAGPRLRARYQQWLLGDKLGPPSPYIERTLNAAIDKLLTDSQSSELIPRVPAILPQLLKDLRNPDATAQGLAQQIAKDVVLVGALLSEVNSSYYSPATPIRSLDKAVTLLGLQGLRILIARTAFRPLIQSDQGLLTSQLAPLVWAHSERTSIATSLLYTQQGHDSFNGFLAGMLLNVGLIACCRAIDRTGVSATLPGSAQFLNQLNEKASLLSAQIGQQWHFPDHVSEAVLAQDATDHAQEGLSLCLHQAQQLARMHQLCGSGVMEREECLFQLSPYPTLNRCWVAMDALEQDGEESQRNVPH</sequence>
<proteinExistence type="predicted"/>
<dbReference type="RefSeq" id="WP_212688782.1">
    <property type="nucleotide sequence ID" value="NZ_CAXBSD010000426.1"/>
</dbReference>
<dbReference type="AlphaFoldDB" id="A0A941I848"/>
<organism evidence="2 3">
    <name type="scientific">Undibacterium luofuense</name>
    <dbReference type="NCBI Taxonomy" id="2828733"/>
    <lineage>
        <taxon>Bacteria</taxon>
        <taxon>Pseudomonadati</taxon>
        <taxon>Pseudomonadota</taxon>
        <taxon>Betaproteobacteria</taxon>
        <taxon>Burkholderiales</taxon>
        <taxon>Oxalobacteraceae</taxon>
        <taxon>Undibacterium</taxon>
    </lineage>
</organism>
<dbReference type="EMBL" id="JAGSPN010000012">
    <property type="protein sequence ID" value="MBR7783504.1"/>
    <property type="molecule type" value="Genomic_DNA"/>
</dbReference>
<accession>A0A941I848</accession>
<dbReference type="InterPro" id="IPR013976">
    <property type="entry name" value="HDOD"/>
</dbReference>
<dbReference type="SUPFAM" id="SSF109604">
    <property type="entry name" value="HD-domain/PDEase-like"/>
    <property type="match status" value="1"/>
</dbReference>
<dbReference type="Proteomes" id="UP000680067">
    <property type="component" value="Unassembled WGS sequence"/>
</dbReference>
<reference evidence="2" key="1">
    <citation type="submission" date="2021-04" db="EMBL/GenBank/DDBJ databases">
        <title>novel species isolated from subtropical streams in China.</title>
        <authorList>
            <person name="Lu H."/>
        </authorList>
    </citation>
    <scope>NUCLEOTIDE SEQUENCE</scope>
    <source>
        <strain evidence="2">LFS511W</strain>
    </source>
</reference>
<dbReference type="Pfam" id="PF08668">
    <property type="entry name" value="HDOD"/>
    <property type="match status" value="1"/>
</dbReference>
<dbReference type="InterPro" id="IPR052340">
    <property type="entry name" value="RNase_Y/CdgJ"/>
</dbReference>
<dbReference type="PROSITE" id="PS51833">
    <property type="entry name" value="HDOD"/>
    <property type="match status" value="1"/>
</dbReference>
<evidence type="ECO:0000313" key="3">
    <source>
        <dbReference type="Proteomes" id="UP000680067"/>
    </source>
</evidence>
<name>A0A941I848_9BURK</name>
<gene>
    <name evidence="2" type="ORF">KDM89_15270</name>
</gene>
<dbReference type="PANTHER" id="PTHR33525">
    <property type="match status" value="1"/>
</dbReference>
<evidence type="ECO:0000259" key="1">
    <source>
        <dbReference type="PROSITE" id="PS51833"/>
    </source>
</evidence>
<dbReference type="PANTHER" id="PTHR33525:SF6">
    <property type="entry name" value="HDOD DOMAIN-CONTAINING PROTEIN"/>
    <property type="match status" value="1"/>
</dbReference>
<evidence type="ECO:0000313" key="2">
    <source>
        <dbReference type="EMBL" id="MBR7783504.1"/>
    </source>
</evidence>
<comment type="caution">
    <text evidence="2">The sequence shown here is derived from an EMBL/GenBank/DDBJ whole genome shotgun (WGS) entry which is preliminary data.</text>
</comment>
<dbReference type="Gene3D" id="1.10.3210.10">
    <property type="entry name" value="Hypothetical protein af1432"/>
    <property type="match status" value="1"/>
</dbReference>
<feature type="domain" description="HDOD" evidence="1">
    <location>
        <begin position="88"/>
        <end position="277"/>
    </location>
</feature>
<keyword evidence="3" id="KW-1185">Reference proteome</keyword>